<gene>
    <name evidence="1" type="ORF">HPE44_12605</name>
</gene>
<protein>
    <recommendedName>
        <fullName evidence="2">Autotransporter outer membrane beta-barrel domain-containing protein</fullName>
    </recommendedName>
</protein>
<dbReference type="AlphaFoldDB" id="A0A6N0IKH4"/>
<reference evidence="1" key="1">
    <citation type="submission" date="2020-05" db="EMBL/GenBank/DDBJ databases">
        <title>Title: F plasmids are the major carriers of antibiotic resistance genes in human-associated commensal E. coli.</title>
        <authorList>
            <person name="Stephens C."/>
            <person name="Arismendi T."/>
            <person name="Wright M."/>
            <person name="Hartman A."/>
            <person name="Gonzalez A."/>
            <person name="Gill M."/>
            <person name="Pandori M."/>
            <person name="Hess D."/>
        </authorList>
    </citation>
    <scope>NUCLEOTIDE SEQUENCE</scope>
    <source>
        <strain evidence="1">SCU-478</strain>
    </source>
</reference>
<evidence type="ECO:0000313" key="1">
    <source>
        <dbReference type="EMBL" id="QKQ35294.1"/>
    </source>
</evidence>
<name>A0A6N0IKH4_ECOLX</name>
<evidence type="ECO:0008006" key="2">
    <source>
        <dbReference type="Google" id="ProtNLM"/>
    </source>
</evidence>
<dbReference type="InterPro" id="IPR012332">
    <property type="entry name" value="Autotransporter_pectin_lyase_C"/>
</dbReference>
<proteinExistence type="predicted"/>
<dbReference type="EMBL" id="CP054563">
    <property type="protein sequence ID" value="QKQ35294.1"/>
    <property type="molecule type" value="Genomic_DNA"/>
</dbReference>
<accession>A0A6N0IKH4</accession>
<dbReference type="Gene3D" id="2.160.20.20">
    <property type="match status" value="1"/>
</dbReference>
<sequence length="288" mass="29172">MQNSGKLTTEGNVKLSTAGKSAFAISVSNNSSLTITNGASITTSGKNATGINIENSSGSIEGGNIITSGDNARGVVISGENSQFAINNSILTTQGENSNAFLWGARGISAENKGSVSVNNTQIKTEGSEAFGVFTSSGGLVELTDTNITTSGKMPMVYVQMGLILQSLHQKASGLLLPATRAHAVSSLNNGHINLGAGAAIETKGEQSDAIQIIESNGGTLTGDSVSIQTTGYAAKGIYVAAISPSDSAPESRAELTGSSIISTSGDDSAGVWGHGKPASIDFEKNCH</sequence>
<organism evidence="1">
    <name type="scientific">Escherichia coli</name>
    <dbReference type="NCBI Taxonomy" id="562"/>
    <lineage>
        <taxon>Bacteria</taxon>
        <taxon>Pseudomonadati</taxon>
        <taxon>Pseudomonadota</taxon>
        <taxon>Gammaproteobacteria</taxon>
        <taxon>Enterobacterales</taxon>
        <taxon>Enterobacteriaceae</taxon>
        <taxon>Escherichia</taxon>
    </lineage>
</organism>